<dbReference type="PIRSF" id="PIRSF004553">
    <property type="entry name" value="CHP00095"/>
    <property type="match status" value="1"/>
</dbReference>
<keyword evidence="4" id="KW-1185">Reference proteome</keyword>
<evidence type="ECO:0000256" key="2">
    <source>
        <dbReference type="ARBA" id="ARBA00022679"/>
    </source>
</evidence>
<dbReference type="NCBIfam" id="TIGR00095">
    <property type="entry name" value="16S rRNA (guanine(966)-N(2))-methyltransferase RsmD"/>
    <property type="match status" value="1"/>
</dbReference>
<sequence length="185" mass="20150">MRVIAGSARRLLLKTLPGEDTRPTTDRIKETLFNILQSCIPGCRFLDLFAGSGGIAIEALSRGASHATIVEKNPKAAKIIQENLEHTRLKDAAELITGDAVAAVQRLSVGTAAAYDIIFLDPPYGLGLEDRVLEALIRSPLINAGSLIIIEMKAEADIAHFEEIGYKIIRSKEYKTNKHIFLGKA</sequence>
<dbReference type="Pfam" id="PF03602">
    <property type="entry name" value="Cons_hypoth95"/>
    <property type="match status" value="1"/>
</dbReference>
<dbReference type="GO" id="GO:0008168">
    <property type="term" value="F:methyltransferase activity"/>
    <property type="evidence" value="ECO:0007669"/>
    <property type="project" value="UniProtKB-KW"/>
</dbReference>
<dbReference type="Gene3D" id="3.40.50.150">
    <property type="entry name" value="Vaccinia Virus protein VP39"/>
    <property type="match status" value="1"/>
</dbReference>
<protein>
    <submittedName>
        <fullName evidence="3">16S rRNA (Guanine(966)-N(2))-methyltransferase RsmD</fullName>
    </submittedName>
</protein>
<dbReference type="InterPro" id="IPR002052">
    <property type="entry name" value="DNA_methylase_N6_adenine_CS"/>
</dbReference>
<dbReference type="PROSITE" id="PS00092">
    <property type="entry name" value="N6_MTASE"/>
    <property type="match status" value="1"/>
</dbReference>
<dbReference type="GO" id="GO:0031167">
    <property type="term" value="P:rRNA methylation"/>
    <property type="evidence" value="ECO:0007669"/>
    <property type="project" value="InterPro"/>
</dbReference>
<organism evidence="3 4">
    <name type="scientific">Moryella indoligenes</name>
    <dbReference type="NCBI Taxonomy" id="371674"/>
    <lineage>
        <taxon>Bacteria</taxon>
        <taxon>Bacillati</taxon>
        <taxon>Bacillota</taxon>
        <taxon>Clostridia</taxon>
        <taxon>Lachnospirales</taxon>
        <taxon>Lachnospiraceae</taxon>
        <taxon>Moryella</taxon>
    </lineage>
</organism>
<keyword evidence="1" id="KW-0489">Methyltransferase</keyword>
<proteinExistence type="predicted"/>
<dbReference type="AlphaFoldDB" id="A0AAE3VBU5"/>
<dbReference type="SUPFAM" id="SSF53335">
    <property type="entry name" value="S-adenosyl-L-methionine-dependent methyltransferases"/>
    <property type="match status" value="1"/>
</dbReference>
<evidence type="ECO:0000313" key="3">
    <source>
        <dbReference type="EMBL" id="MDQ0153315.1"/>
    </source>
</evidence>
<comment type="caution">
    <text evidence="3">The sequence shown here is derived from an EMBL/GenBank/DDBJ whole genome shotgun (WGS) entry which is preliminary data.</text>
</comment>
<reference evidence="3" key="1">
    <citation type="submission" date="2023-07" db="EMBL/GenBank/DDBJ databases">
        <title>Genomic Encyclopedia of Type Strains, Phase IV (KMG-IV): sequencing the most valuable type-strain genomes for metagenomic binning, comparative biology and taxonomic classification.</title>
        <authorList>
            <person name="Goeker M."/>
        </authorList>
    </citation>
    <scope>NUCLEOTIDE SEQUENCE</scope>
    <source>
        <strain evidence="3">DSM 19659</strain>
    </source>
</reference>
<dbReference type="InterPro" id="IPR029063">
    <property type="entry name" value="SAM-dependent_MTases_sf"/>
</dbReference>
<gene>
    <name evidence="3" type="ORF">J2S20_002028</name>
</gene>
<evidence type="ECO:0000313" key="4">
    <source>
        <dbReference type="Proteomes" id="UP001241537"/>
    </source>
</evidence>
<dbReference type="RefSeq" id="WP_307255276.1">
    <property type="nucleotide sequence ID" value="NZ_JAUSTO010000016.1"/>
</dbReference>
<dbReference type="GO" id="GO:0003676">
    <property type="term" value="F:nucleic acid binding"/>
    <property type="evidence" value="ECO:0007669"/>
    <property type="project" value="InterPro"/>
</dbReference>
<dbReference type="InterPro" id="IPR004398">
    <property type="entry name" value="RNA_MeTrfase_RsmD"/>
</dbReference>
<dbReference type="PANTHER" id="PTHR43542">
    <property type="entry name" value="METHYLTRANSFERASE"/>
    <property type="match status" value="1"/>
</dbReference>
<dbReference type="CDD" id="cd02440">
    <property type="entry name" value="AdoMet_MTases"/>
    <property type="match status" value="1"/>
</dbReference>
<dbReference type="Proteomes" id="UP001241537">
    <property type="component" value="Unassembled WGS sequence"/>
</dbReference>
<accession>A0AAE3VBU5</accession>
<keyword evidence="2" id="KW-0808">Transferase</keyword>
<evidence type="ECO:0000256" key="1">
    <source>
        <dbReference type="ARBA" id="ARBA00022603"/>
    </source>
</evidence>
<name>A0AAE3VBU5_9FIRM</name>
<dbReference type="EMBL" id="JAUSTO010000016">
    <property type="protein sequence ID" value="MDQ0153315.1"/>
    <property type="molecule type" value="Genomic_DNA"/>
</dbReference>
<dbReference type="PANTHER" id="PTHR43542:SF1">
    <property type="entry name" value="METHYLTRANSFERASE"/>
    <property type="match status" value="1"/>
</dbReference>